<dbReference type="PANTHER" id="PTHR45765:SF1">
    <property type="entry name" value="METHIONINE--TRNA LIGASE, CYTOPLASMIC"/>
    <property type="match status" value="1"/>
</dbReference>
<dbReference type="InterPro" id="IPR014729">
    <property type="entry name" value="Rossmann-like_a/b/a_fold"/>
</dbReference>
<dbReference type="InterPro" id="IPR015413">
    <property type="entry name" value="Methionyl/Leucyl_tRNA_Synth"/>
</dbReference>
<comment type="catalytic activity">
    <reaction evidence="11 12">
        <text>tRNA(Met) + L-methionine + ATP = L-methionyl-tRNA(Met) + AMP + diphosphate</text>
        <dbReference type="Rhea" id="RHEA:13481"/>
        <dbReference type="Rhea" id="RHEA-COMP:9667"/>
        <dbReference type="Rhea" id="RHEA-COMP:9698"/>
        <dbReference type="ChEBI" id="CHEBI:30616"/>
        <dbReference type="ChEBI" id="CHEBI:33019"/>
        <dbReference type="ChEBI" id="CHEBI:57844"/>
        <dbReference type="ChEBI" id="CHEBI:78442"/>
        <dbReference type="ChEBI" id="CHEBI:78530"/>
        <dbReference type="ChEBI" id="CHEBI:456215"/>
        <dbReference type="EC" id="6.1.1.10"/>
    </reaction>
</comment>
<evidence type="ECO:0000256" key="8">
    <source>
        <dbReference type="ARBA" id="ARBA00022840"/>
    </source>
</evidence>
<dbReference type="SUPFAM" id="SSF57770">
    <property type="entry name" value="Methionyl-tRNA synthetase (MetRS), Zn-domain"/>
    <property type="match status" value="1"/>
</dbReference>
<dbReference type="HAMAP" id="MF_00098">
    <property type="entry name" value="Met_tRNA_synth_type1"/>
    <property type="match status" value="1"/>
</dbReference>
<keyword evidence="12" id="KW-0479">Metal-binding</keyword>
<organism evidence="14 15">
    <name type="scientific">Candidatus Riesia pediculischaeffi PTSU</name>
    <dbReference type="NCBI Taxonomy" id="1401651"/>
    <lineage>
        <taxon>Bacteria</taxon>
        <taxon>Pseudomonadati</taxon>
        <taxon>Pseudomonadota</taxon>
        <taxon>Gammaproteobacteria</taxon>
        <taxon>Enterobacterales</taxon>
        <taxon>Enterobacteriaceae</taxon>
        <taxon>Candidatus Riesia</taxon>
    </lineage>
</organism>
<dbReference type="OrthoDB" id="9810191at2"/>
<evidence type="ECO:0000313" key="15">
    <source>
        <dbReference type="Proteomes" id="UP000054529"/>
    </source>
</evidence>
<feature type="binding site" evidence="12">
    <location>
        <position position="148"/>
    </location>
    <ligand>
        <name>Zn(2+)</name>
        <dbReference type="ChEBI" id="CHEBI:29105"/>
    </ligand>
</feature>
<dbReference type="GO" id="GO:0004825">
    <property type="term" value="F:methionine-tRNA ligase activity"/>
    <property type="evidence" value="ECO:0007669"/>
    <property type="project" value="UniProtKB-UniRule"/>
</dbReference>
<dbReference type="InterPro" id="IPR014758">
    <property type="entry name" value="Met-tRNA_synth"/>
</dbReference>
<evidence type="ECO:0000256" key="7">
    <source>
        <dbReference type="ARBA" id="ARBA00022833"/>
    </source>
</evidence>
<proteinExistence type="inferred from homology"/>
<comment type="function">
    <text evidence="1 12">Is required not only for elongation of protein synthesis but also for the initiation of all mRNA translation through initiator tRNA(fMet) aminoacylation.</text>
</comment>
<comment type="cofactor">
    <cofactor evidence="12">
        <name>Zn(2+)</name>
        <dbReference type="ChEBI" id="CHEBI:29105"/>
    </cofactor>
    <text evidence="12">Binds 1 zinc ion per subunit.</text>
</comment>
<reference evidence="14 15" key="1">
    <citation type="journal article" date="2014" name="G3 (Bethesda)">
        <title>Genome sequence of Candidatus Riesia pediculischaeffi, endosymbiont of chimpanzee lice, and genomic comparison of recently acquired endosymbionts from human and chimpanzee lice.</title>
        <authorList>
            <person name="Boyd B.M."/>
            <person name="Allen J.M."/>
            <person name="de Crecy-Lagard V."/>
            <person name="Reed D.L."/>
        </authorList>
    </citation>
    <scope>NUCLEOTIDE SEQUENCE [LARGE SCALE GENOMIC DNA]</scope>
    <source>
        <strain evidence="14 15">PTSU</strain>
    </source>
</reference>
<dbReference type="GO" id="GO:0005829">
    <property type="term" value="C:cytosol"/>
    <property type="evidence" value="ECO:0007669"/>
    <property type="project" value="TreeGrafter"/>
</dbReference>
<keyword evidence="6 12" id="KW-0547">Nucleotide-binding</keyword>
<comment type="caution">
    <text evidence="14">The sequence shown here is derived from an EMBL/GenBank/DDBJ whole genome shotgun (WGS) entry which is preliminary data.</text>
</comment>
<dbReference type="InterPro" id="IPR009080">
    <property type="entry name" value="tRNAsynth_Ia_anticodon-bd"/>
</dbReference>
<dbReference type="GO" id="GO:0006431">
    <property type="term" value="P:methionyl-tRNA aminoacylation"/>
    <property type="evidence" value="ECO:0007669"/>
    <property type="project" value="UniProtKB-UniRule"/>
</dbReference>
<evidence type="ECO:0000259" key="13">
    <source>
        <dbReference type="Pfam" id="PF09334"/>
    </source>
</evidence>
<keyword evidence="10 12" id="KW-0030">Aminoacyl-tRNA synthetase</keyword>
<dbReference type="Gene3D" id="3.40.50.620">
    <property type="entry name" value="HUPs"/>
    <property type="match status" value="1"/>
</dbReference>
<evidence type="ECO:0000256" key="10">
    <source>
        <dbReference type="ARBA" id="ARBA00023146"/>
    </source>
</evidence>
<dbReference type="PRINTS" id="PR01041">
    <property type="entry name" value="TRNASYNTHMET"/>
</dbReference>
<keyword evidence="5 12" id="KW-0436">Ligase</keyword>
<dbReference type="Gene3D" id="1.10.730.10">
    <property type="entry name" value="Isoleucyl-tRNA Synthetase, Domain 1"/>
    <property type="match status" value="1"/>
</dbReference>
<sequence>MCTKKVILVTCAFPYSNGPIHLGHLLEHIQADIWVRYRKMQGENIFFISSDDSHGAPIMIRAKKLKMDPIKMIQEIHKEHKEDFSRFSIVHDFYDSTHHSENKKLSQKLYLLLKRNGYIKNKVIFQLYDVENKLFLPDRFVKGSCPQCKSKDQYGDNCEVCGAIYNSIELIQPYSIFSKSPLKIKKTKHMFFDLSYFQKDILNWINRVPISRSVKKKSIEWILQGLKDWDITRDNPYFGFKIPEEKKKYFYVWLDATVGYIAASQNLFRKRKIDFENFWKKDSEDLLFQFIGKDIMYFHTLFWTAILEGIEYRKPNNIFVHGHLIIDGKKMSKSKKNFITAKSYLNNFNSDHLRYYYASKLSSKLNDINFNLSDFVNKINSEIVNKIVNLASRNASFIKKHFDNELSEQLDSSIIYQKFVMESKNIKKLFLSLNFCSVVRRVSFLADVANKYVESRSPWKIDHKLEHRRLHKICSTGINLFKILMTYLSPILPKLAEKSAKFLNYPFHTRWNSIEYPLLNHRINDFEHLIKKIENNKRL</sequence>
<feature type="domain" description="Methionyl/Leucyl tRNA synthetase" evidence="13">
    <location>
        <begin position="7"/>
        <end position="394"/>
    </location>
</feature>
<evidence type="ECO:0000256" key="4">
    <source>
        <dbReference type="ARBA" id="ARBA00022490"/>
    </source>
</evidence>
<dbReference type="FunFam" id="2.20.28.20:FF:000001">
    <property type="entry name" value="Methionine--tRNA ligase"/>
    <property type="match status" value="1"/>
</dbReference>
<dbReference type="HOGENOM" id="CLU_009710_7_0_6"/>
<dbReference type="PANTHER" id="PTHR45765">
    <property type="entry name" value="METHIONINE--TRNA LIGASE"/>
    <property type="match status" value="1"/>
</dbReference>
<dbReference type="Proteomes" id="UP000054529">
    <property type="component" value="Unassembled WGS sequence"/>
</dbReference>
<dbReference type="Gene3D" id="2.20.28.20">
    <property type="entry name" value="Methionyl-tRNA synthetase, Zn-domain"/>
    <property type="match status" value="1"/>
</dbReference>
<dbReference type="EMBL" id="AWXV01000002">
    <property type="protein sequence ID" value="KIE64265.1"/>
    <property type="molecule type" value="Genomic_DNA"/>
</dbReference>
<dbReference type="Pfam" id="PF09334">
    <property type="entry name" value="tRNA-synt_1g"/>
    <property type="match status" value="1"/>
</dbReference>
<evidence type="ECO:0000256" key="12">
    <source>
        <dbReference type="HAMAP-Rule" id="MF_00098"/>
    </source>
</evidence>
<accession>A0A0C1VK82</accession>
<gene>
    <name evidence="12" type="primary">metG</name>
    <name evidence="14" type="ORF">P689_119236</name>
</gene>
<dbReference type="RefSeq" id="WP_052471813.1">
    <property type="nucleotide sequence ID" value="NZ_AWXV01000002.1"/>
</dbReference>
<feature type="binding site" evidence="12">
    <location>
        <position position="158"/>
    </location>
    <ligand>
        <name>Zn(2+)</name>
        <dbReference type="ChEBI" id="CHEBI:29105"/>
    </ligand>
</feature>
<dbReference type="EC" id="6.1.1.10" evidence="12"/>
<dbReference type="SUPFAM" id="SSF52374">
    <property type="entry name" value="Nucleotidylyl transferase"/>
    <property type="match status" value="1"/>
</dbReference>
<keyword evidence="9 12" id="KW-0648">Protein biosynthesis</keyword>
<evidence type="ECO:0000256" key="1">
    <source>
        <dbReference type="ARBA" id="ARBA00003314"/>
    </source>
</evidence>
<dbReference type="NCBIfam" id="NF001100">
    <property type="entry name" value="PRK00133.1"/>
    <property type="match status" value="1"/>
</dbReference>
<dbReference type="PATRIC" id="fig|1401651.3.peg.261"/>
<evidence type="ECO:0000256" key="6">
    <source>
        <dbReference type="ARBA" id="ARBA00022741"/>
    </source>
</evidence>
<keyword evidence="8 12" id="KW-0067">ATP-binding</keyword>
<name>A0A0C1VK82_9ENTR</name>
<evidence type="ECO:0000313" key="14">
    <source>
        <dbReference type="EMBL" id="KIE64265.1"/>
    </source>
</evidence>
<dbReference type="GO" id="GO:0046872">
    <property type="term" value="F:metal ion binding"/>
    <property type="evidence" value="ECO:0007669"/>
    <property type="project" value="UniProtKB-KW"/>
</dbReference>
<keyword evidence="7 12" id="KW-0862">Zinc</keyword>
<feature type="short sequence motif" description="'HIGH' region" evidence="12">
    <location>
        <begin position="14"/>
        <end position="24"/>
    </location>
</feature>
<dbReference type="InterPro" id="IPR029038">
    <property type="entry name" value="MetRS_Zn"/>
</dbReference>
<dbReference type="GO" id="GO:0005524">
    <property type="term" value="F:ATP binding"/>
    <property type="evidence" value="ECO:0007669"/>
    <property type="project" value="UniProtKB-UniRule"/>
</dbReference>
<feature type="short sequence motif" description="'KMSKS' region" evidence="12">
    <location>
        <begin position="330"/>
        <end position="334"/>
    </location>
</feature>
<keyword evidence="4 12" id="KW-0963">Cytoplasm</keyword>
<dbReference type="PROSITE" id="PS00178">
    <property type="entry name" value="AA_TRNA_LIGASE_I"/>
    <property type="match status" value="1"/>
</dbReference>
<evidence type="ECO:0000256" key="11">
    <source>
        <dbReference type="ARBA" id="ARBA00047364"/>
    </source>
</evidence>
<dbReference type="AlphaFoldDB" id="A0A0C1VK82"/>
<evidence type="ECO:0000256" key="9">
    <source>
        <dbReference type="ARBA" id="ARBA00022917"/>
    </source>
</evidence>
<evidence type="ECO:0000256" key="5">
    <source>
        <dbReference type="ARBA" id="ARBA00022598"/>
    </source>
</evidence>
<feature type="binding site" evidence="12">
    <location>
        <position position="333"/>
    </location>
    <ligand>
        <name>ATP</name>
        <dbReference type="ChEBI" id="CHEBI:30616"/>
    </ligand>
</feature>
<dbReference type="SUPFAM" id="SSF47323">
    <property type="entry name" value="Anticodon-binding domain of a subclass of class I aminoacyl-tRNA synthetases"/>
    <property type="match status" value="1"/>
</dbReference>
<dbReference type="InterPro" id="IPR023458">
    <property type="entry name" value="Met-tRNA_ligase_1"/>
</dbReference>
<dbReference type="InterPro" id="IPR001412">
    <property type="entry name" value="aa-tRNA-synth_I_CS"/>
</dbReference>
<dbReference type="NCBIfam" id="TIGR00398">
    <property type="entry name" value="metG"/>
    <property type="match status" value="1"/>
</dbReference>
<feature type="binding site" evidence="12">
    <location>
        <position position="161"/>
    </location>
    <ligand>
        <name>Zn(2+)</name>
        <dbReference type="ChEBI" id="CHEBI:29105"/>
    </ligand>
</feature>
<evidence type="ECO:0000256" key="3">
    <source>
        <dbReference type="ARBA" id="ARBA00008258"/>
    </source>
</evidence>
<feature type="binding site" evidence="12">
    <location>
        <position position="145"/>
    </location>
    <ligand>
        <name>Zn(2+)</name>
        <dbReference type="ChEBI" id="CHEBI:29105"/>
    </ligand>
</feature>
<evidence type="ECO:0000256" key="2">
    <source>
        <dbReference type="ARBA" id="ARBA00004496"/>
    </source>
</evidence>
<dbReference type="InterPro" id="IPR033911">
    <property type="entry name" value="MetRS_core"/>
</dbReference>
<protein>
    <recommendedName>
        <fullName evidence="12">Methionine--tRNA ligase</fullName>
        <ecNumber evidence="12">6.1.1.10</ecNumber>
    </recommendedName>
    <alternativeName>
        <fullName evidence="12">Methionyl-tRNA synthetase</fullName>
        <shortName evidence="12">MetRS</shortName>
    </alternativeName>
</protein>
<comment type="subunit">
    <text evidence="12">Monomer.</text>
</comment>
<comment type="subcellular location">
    <subcellularLocation>
        <location evidence="2 12">Cytoplasm</location>
    </subcellularLocation>
</comment>
<comment type="similarity">
    <text evidence="3 12">Belongs to the class-I aminoacyl-tRNA synthetase family. MetG type 1 subfamily.</text>
</comment>